<evidence type="ECO:0000256" key="1">
    <source>
        <dbReference type="ARBA" id="ARBA00004141"/>
    </source>
</evidence>
<name>A0A8J1MCS7_XENLA</name>
<feature type="transmembrane region" description="Helical" evidence="7">
    <location>
        <begin position="12"/>
        <end position="35"/>
    </location>
</feature>
<evidence type="ECO:0000313" key="9">
    <source>
        <dbReference type="RefSeq" id="XP_041439156.1"/>
    </source>
</evidence>
<accession>A0A8J1MCS7</accession>
<proteinExistence type="inferred from homology"/>
<dbReference type="InterPro" id="IPR018499">
    <property type="entry name" value="Tetraspanin/Peripherin"/>
</dbReference>
<dbReference type="PRINTS" id="PR00259">
    <property type="entry name" value="TMFOUR"/>
</dbReference>
<evidence type="ECO:0000256" key="6">
    <source>
        <dbReference type="ARBA" id="ARBA00023180"/>
    </source>
</evidence>
<dbReference type="AlphaFoldDB" id="A0A8J1MCS7"/>
<reference evidence="8" key="1">
    <citation type="submission" date="2024-06" db="UniProtKB">
        <authorList>
            <consortium name="RefSeq"/>
        </authorList>
    </citation>
    <scope>NUCLEOTIDE SEQUENCE [LARGE SCALE GENOMIC DNA]</scope>
    <source>
        <strain evidence="8">J_2021</strain>
    </source>
</reference>
<feature type="transmembrane region" description="Helical" evidence="7">
    <location>
        <begin position="154"/>
        <end position="179"/>
    </location>
</feature>
<dbReference type="RefSeq" id="XP_041439156.1">
    <property type="nucleotide sequence ID" value="XM_041583222.1"/>
</dbReference>
<evidence type="ECO:0000256" key="4">
    <source>
        <dbReference type="ARBA" id="ARBA00022989"/>
    </source>
</evidence>
<feature type="transmembrane region" description="Helical" evidence="7">
    <location>
        <begin position="82"/>
        <end position="106"/>
    </location>
</feature>
<organism evidence="8 9">
    <name type="scientific">Xenopus laevis</name>
    <name type="common">African clawed frog</name>
    <dbReference type="NCBI Taxonomy" id="8355"/>
    <lineage>
        <taxon>Eukaryota</taxon>
        <taxon>Metazoa</taxon>
        <taxon>Chordata</taxon>
        <taxon>Craniata</taxon>
        <taxon>Vertebrata</taxon>
        <taxon>Euteleostomi</taxon>
        <taxon>Amphibia</taxon>
        <taxon>Batrachia</taxon>
        <taxon>Anura</taxon>
        <taxon>Pipoidea</taxon>
        <taxon>Pipidae</taxon>
        <taxon>Xenopodinae</taxon>
        <taxon>Xenopus</taxon>
        <taxon>Xenopus</taxon>
    </lineage>
</organism>
<protein>
    <submittedName>
        <fullName evidence="9">Uncharacterized protein LOC734406 isoform X2</fullName>
    </submittedName>
</protein>
<dbReference type="CTD" id="734406"/>
<evidence type="ECO:0000256" key="7">
    <source>
        <dbReference type="SAM" id="Phobius"/>
    </source>
</evidence>
<keyword evidence="3 7" id="KW-0812">Transmembrane</keyword>
<dbReference type="Proteomes" id="UP000186698">
    <property type="component" value="Chromosome 2S"/>
</dbReference>
<dbReference type="PANTHER" id="PTHR19282:SF39">
    <property type="entry name" value="LEUKOCYTE SURFACE ANTIGEN CD53"/>
    <property type="match status" value="1"/>
</dbReference>
<dbReference type="GeneID" id="734406"/>
<gene>
    <name evidence="9" type="primary">cd53.S</name>
    <name evidence="9" type="synonym">mox44</name>
    <name evidence="9" type="synonym">tspan25</name>
</gene>
<dbReference type="PANTHER" id="PTHR19282">
    <property type="entry name" value="TETRASPANIN"/>
    <property type="match status" value="1"/>
</dbReference>
<dbReference type="PROSITE" id="PS00421">
    <property type="entry name" value="TM4_1"/>
    <property type="match status" value="1"/>
</dbReference>
<dbReference type="InterPro" id="IPR000301">
    <property type="entry name" value="Tetraspanin_animals"/>
</dbReference>
<comment type="similarity">
    <text evidence="2">Belongs to the tetraspanin (TM4SF) family.</text>
</comment>
<dbReference type="Pfam" id="PF00335">
    <property type="entry name" value="Tetraspanin"/>
    <property type="match status" value="1"/>
</dbReference>
<feature type="transmembrane region" description="Helical" evidence="7">
    <location>
        <begin position="55"/>
        <end position="75"/>
    </location>
</feature>
<evidence type="ECO:0000313" key="8">
    <source>
        <dbReference type="Proteomes" id="UP000186698"/>
    </source>
</evidence>
<dbReference type="PIRSF" id="PIRSF002419">
    <property type="entry name" value="Tetraspanin"/>
    <property type="match status" value="1"/>
</dbReference>
<dbReference type="InterPro" id="IPR018503">
    <property type="entry name" value="Tetraspanin_CS"/>
</dbReference>
<sequence length="191" mass="21445">MGSNFVSILKYSMFAFNFLFWVTGCSIIAIGIYFVVNNIYRDLLPNNPSLTVGNVLIAIGIIIMVFGFLGCMGAIKENKCLLLTFFILLLLILLAEVIMAIFLYVYEKQLDNYVKETLTNSFEQNVKRNSSEAWDMIQQNGCSEALKKWFDNNFLYVGVGTICISVIEVLAMSFALTLYCHISKSSGTLST</sequence>
<keyword evidence="6" id="KW-0325">Glycoprotein</keyword>
<evidence type="ECO:0000256" key="5">
    <source>
        <dbReference type="ARBA" id="ARBA00023136"/>
    </source>
</evidence>
<comment type="subcellular location">
    <subcellularLocation>
        <location evidence="1">Membrane</location>
        <topology evidence="1">Multi-pass membrane protein</topology>
    </subcellularLocation>
</comment>
<keyword evidence="8" id="KW-1185">Reference proteome</keyword>
<dbReference type="GO" id="GO:0005886">
    <property type="term" value="C:plasma membrane"/>
    <property type="evidence" value="ECO:0007669"/>
    <property type="project" value="TreeGrafter"/>
</dbReference>
<evidence type="ECO:0000256" key="3">
    <source>
        <dbReference type="ARBA" id="ARBA00022692"/>
    </source>
</evidence>
<keyword evidence="4 7" id="KW-1133">Transmembrane helix</keyword>
<reference evidence="9" key="2">
    <citation type="submission" date="2025-08" db="UniProtKB">
        <authorList>
            <consortium name="RefSeq"/>
        </authorList>
    </citation>
    <scope>IDENTIFICATION</scope>
    <source>
        <strain evidence="9">J_2021</strain>
        <tissue evidence="9">Erythrocytes</tissue>
    </source>
</reference>
<keyword evidence="5 7" id="KW-0472">Membrane</keyword>
<evidence type="ECO:0000256" key="2">
    <source>
        <dbReference type="ARBA" id="ARBA00006840"/>
    </source>
</evidence>